<keyword evidence="7" id="KW-0418">Kinase</keyword>
<comment type="function">
    <text evidence="4">Negatively regulates the PAK1 kinase. PAK1 is a member of the PAK kinase family, which has been shown to play a positive role in the regulation of signaling pathways involving MAPK8 and RELA. PAK1 exists as an inactive homodimer, which is activated by binding of small GTPases such as CDC42 to an N-terminal regulatory domain. PAK1IP1 also binds to the N-terminus of PAK1, and inhibits the specific activation of PAK1 by CDC42. May be involved in ribosomal large subunit assembly.</text>
</comment>
<evidence type="ECO:0000256" key="4">
    <source>
        <dbReference type="ARBA" id="ARBA00045213"/>
    </source>
</evidence>
<keyword evidence="1" id="KW-0690">Ribosome biogenesis</keyword>
<gene>
    <name evidence="7" type="ORF">BV898_15074</name>
</gene>
<dbReference type="AlphaFoldDB" id="A0A9X6NCA3"/>
<dbReference type="PANTHER" id="PTHR44675">
    <property type="entry name" value="PAK1 INTERACTING PROTEIN 1"/>
    <property type="match status" value="1"/>
</dbReference>
<dbReference type="PROSITE" id="PS50082">
    <property type="entry name" value="WD_REPEATS_2"/>
    <property type="match status" value="2"/>
</dbReference>
<evidence type="ECO:0000256" key="1">
    <source>
        <dbReference type="ARBA" id="ARBA00022517"/>
    </source>
</evidence>
<evidence type="ECO:0000313" key="8">
    <source>
        <dbReference type="Proteomes" id="UP000192578"/>
    </source>
</evidence>
<keyword evidence="8" id="KW-1185">Reference proteome</keyword>
<feature type="repeat" description="WD" evidence="5">
    <location>
        <begin position="81"/>
        <end position="111"/>
    </location>
</feature>
<name>A0A9X6NCA3_HYPEX</name>
<keyword evidence="3" id="KW-0677">Repeat</keyword>
<dbReference type="EMBL" id="MTYJ01000196">
    <property type="protein sequence ID" value="OWA50563.1"/>
    <property type="molecule type" value="Genomic_DNA"/>
</dbReference>
<dbReference type="InterPro" id="IPR015943">
    <property type="entry name" value="WD40/YVTN_repeat-like_dom_sf"/>
</dbReference>
<dbReference type="SMART" id="SM00320">
    <property type="entry name" value="WD40"/>
    <property type="match status" value="5"/>
</dbReference>
<keyword evidence="7" id="KW-0808">Transferase</keyword>
<dbReference type="SUPFAM" id="SSF50978">
    <property type="entry name" value="WD40 repeat-like"/>
    <property type="match status" value="1"/>
</dbReference>
<dbReference type="GO" id="GO:0016301">
    <property type="term" value="F:kinase activity"/>
    <property type="evidence" value="ECO:0007669"/>
    <property type="project" value="UniProtKB-KW"/>
</dbReference>
<dbReference type="PANTHER" id="PTHR44675:SF1">
    <property type="entry name" value="P21-ACTIVATED PROTEIN KINASE-INTERACTING PROTEIN 1"/>
    <property type="match status" value="1"/>
</dbReference>
<dbReference type="InterPro" id="IPR051959">
    <property type="entry name" value="PAK1-Kinase_Regulator"/>
</dbReference>
<keyword evidence="2 5" id="KW-0853">WD repeat</keyword>
<evidence type="ECO:0000313" key="7">
    <source>
        <dbReference type="EMBL" id="OWA50563.1"/>
    </source>
</evidence>
<comment type="caution">
    <text evidence="7">The sequence shown here is derived from an EMBL/GenBank/DDBJ whole genome shotgun (WGS) entry which is preliminary data.</text>
</comment>
<dbReference type="PROSITE" id="PS00678">
    <property type="entry name" value="WD_REPEATS_1"/>
    <property type="match status" value="1"/>
</dbReference>
<feature type="compositionally biased region" description="Basic residues" evidence="6">
    <location>
        <begin position="362"/>
        <end position="371"/>
    </location>
</feature>
<reference evidence="8" key="1">
    <citation type="submission" date="2017-01" db="EMBL/GenBank/DDBJ databases">
        <title>Comparative genomics of anhydrobiosis in the tardigrade Hypsibius dujardini.</title>
        <authorList>
            <person name="Yoshida Y."/>
            <person name="Koutsovoulos G."/>
            <person name="Laetsch D."/>
            <person name="Stevens L."/>
            <person name="Kumar S."/>
            <person name="Horikawa D."/>
            <person name="Ishino K."/>
            <person name="Komine S."/>
            <person name="Tomita M."/>
            <person name="Blaxter M."/>
            <person name="Arakawa K."/>
        </authorList>
    </citation>
    <scope>NUCLEOTIDE SEQUENCE [LARGE SCALE GENOMIC DNA]</scope>
    <source>
        <strain evidence="8">Z151</strain>
    </source>
</reference>
<dbReference type="Proteomes" id="UP000192578">
    <property type="component" value="Unassembled WGS sequence"/>
</dbReference>
<evidence type="ECO:0000256" key="5">
    <source>
        <dbReference type="PROSITE-ProRule" id="PRU00221"/>
    </source>
</evidence>
<evidence type="ECO:0000256" key="6">
    <source>
        <dbReference type="SAM" id="MobiDB-lite"/>
    </source>
</evidence>
<dbReference type="GO" id="GO:0042254">
    <property type="term" value="P:ribosome biogenesis"/>
    <property type="evidence" value="ECO:0007669"/>
    <property type="project" value="UniProtKB-KW"/>
</dbReference>
<evidence type="ECO:0000256" key="3">
    <source>
        <dbReference type="ARBA" id="ARBA00022737"/>
    </source>
</evidence>
<dbReference type="InterPro" id="IPR020472">
    <property type="entry name" value="WD40_PAC1"/>
</dbReference>
<feature type="region of interest" description="Disordered" evidence="6">
    <location>
        <begin position="348"/>
        <end position="371"/>
    </location>
</feature>
<dbReference type="OrthoDB" id="308449at2759"/>
<protein>
    <submittedName>
        <fullName evidence="7">P21-activated protein kinase-interacting protein 1-like</fullName>
    </submittedName>
</protein>
<dbReference type="PROSITE" id="PS50294">
    <property type="entry name" value="WD_REPEATS_REGION"/>
    <property type="match status" value="1"/>
</dbReference>
<sequence length="371" mass="40358">MQIAIGSYDGLVAGYQLTRTAESANGDATNCFKFTQKFNDNSHLGCVKSLAVSPKGILASGSTDETIHLFNLEREISIGTLVSHEGDITCLKFVGKDFLYSGSADGTIRMWRTRIWELQRTFKGHKGAVLHFDVHPSKKLALSVGADKKLIAWDLVAGKYSFIRNMKKVCEAVVFNKSGTRYAIRSGSTVDVYDLTATEAIYTEDIKCHINDTAFLNDDVFVVAGDSESLILFDAAKKCRLMEFASHKVRVRAVVPVRTSSPDSFLLFSCSSDETVKAWSLQLTEKTSVCLASINVCCRITSMAVHAPGGSATKLLTAPDAESVPAVVAGKKKKNLTAKKVLPDVTDSTTKRKGILKDPTVKKAKGSKKLE</sequence>
<feature type="repeat" description="WD" evidence="5">
    <location>
        <begin position="122"/>
        <end position="155"/>
    </location>
</feature>
<dbReference type="Gene3D" id="2.130.10.10">
    <property type="entry name" value="YVTN repeat-like/Quinoprotein amine dehydrogenase"/>
    <property type="match status" value="2"/>
</dbReference>
<accession>A0A9X6NCA3</accession>
<dbReference type="PRINTS" id="PR00320">
    <property type="entry name" value="GPROTEINBRPT"/>
</dbReference>
<evidence type="ECO:0000256" key="2">
    <source>
        <dbReference type="ARBA" id="ARBA00022574"/>
    </source>
</evidence>
<organism evidence="7 8">
    <name type="scientific">Hypsibius exemplaris</name>
    <name type="common">Freshwater tardigrade</name>
    <dbReference type="NCBI Taxonomy" id="2072580"/>
    <lineage>
        <taxon>Eukaryota</taxon>
        <taxon>Metazoa</taxon>
        <taxon>Ecdysozoa</taxon>
        <taxon>Tardigrada</taxon>
        <taxon>Eutardigrada</taxon>
        <taxon>Parachela</taxon>
        <taxon>Hypsibioidea</taxon>
        <taxon>Hypsibiidae</taxon>
        <taxon>Hypsibius</taxon>
    </lineage>
</organism>
<proteinExistence type="predicted"/>
<dbReference type="InterPro" id="IPR036322">
    <property type="entry name" value="WD40_repeat_dom_sf"/>
</dbReference>
<dbReference type="InterPro" id="IPR001680">
    <property type="entry name" value="WD40_rpt"/>
</dbReference>
<dbReference type="InterPro" id="IPR019775">
    <property type="entry name" value="WD40_repeat_CS"/>
</dbReference>
<dbReference type="Pfam" id="PF00400">
    <property type="entry name" value="WD40"/>
    <property type="match status" value="4"/>
</dbReference>